<protein>
    <submittedName>
        <fullName evidence="3">Glycosyltransferase</fullName>
    </submittedName>
</protein>
<keyword evidence="4" id="KW-1185">Reference proteome</keyword>
<dbReference type="InterPro" id="IPR050426">
    <property type="entry name" value="Glycosyltransferase_28"/>
</dbReference>
<dbReference type="GO" id="GO:0008194">
    <property type="term" value="F:UDP-glycosyltransferase activity"/>
    <property type="evidence" value="ECO:0007669"/>
    <property type="project" value="InterPro"/>
</dbReference>
<dbReference type="Gene3D" id="3.40.50.2000">
    <property type="entry name" value="Glycogen Phosphorylase B"/>
    <property type="match status" value="2"/>
</dbReference>
<sequence length="422" mass="45274">MKFVLANWGTRGEVEPYVAVGRELIRRGHDVHMAVTPEMVAFAEAAGPTAVRYGPPMAGVLDPHRDFWLGLFDKPWTRTGELGRLSREYSEPLTESRGEVSATLTSLASGADLLLTGMNFEDVAVNVADYCGIPFATLHHFPLRANGRLLPVLPPPVGRSVMSAFEWLAWRGPKKSEDAQRRELGLPVATSPWPRRIAERGSLEIQAYDEVCFPGLASEWAKWNGQRPFVGALTMALPTDNDDDVTSWIAAGEPPICFAFGSVGVESAADTLAMITGACAQLGQRALICAAGSDFTNIGESDGVKVVDVVNYAAIFPACRALVHHGGSGTTNAGMRAGIPTLILWTLPDQAAWAARVKRLKVGAGRRFSMTVQESLVEDLRTILAPDYLSRARGLGAQMTTAAESIAAAADLVEQFAGRGTV</sequence>
<dbReference type="Pfam" id="PF06722">
    <property type="entry name" value="EryCIII-like_C"/>
    <property type="match status" value="1"/>
</dbReference>
<reference evidence="3 4" key="1">
    <citation type="journal article" date="2019" name="Emerg. Microbes Infect.">
        <title>Comprehensive subspecies identification of 175 nontuberculous mycobacteria species based on 7547 genomic profiles.</title>
        <authorList>
            <person name="Matsumoto Y."/>
            <person name="Kinjo T."/>
            <person name="Motooka D."/>
            <person name="Nabeya D."/>
            <person name="Jung N."/>
            <person name="Uechi K."/>
            <person name="Horii T."/>
            <person name="Iida T."/>
            <person name="Fujita J."/>
            <person name="Nakamura S."/>
        </authorList>
    </citation>
    <scope>NUCLEOTIDE SEQUENCE [LARGE SCALE GENOMIC DNA]</scope>
    <source>
        <strain evidence="3 4">JCM 30395</strain>
    </source>
</reference>
<dbReference type="Proteomes" id="UP000466445">
    <property type="component" value="Chromosome"/>
</dbReference>
<dbReference type="SUPFAM" id="SSF53756">
    <property type="entry name" value="UDP-Glycosyltransferase/glycogen phosphorylase"/>
    <property type="match status" value="1"/>
</dbReference>
<dbReference type="InterPro" id="IPR010610">
    <property type="entry name" value="EryCIII-like_C"/>
</dbReference>
<dbReference type="CDD" id="cd03784">
    <property type="entry name" value="GT1_Gtf-like"/>
    <property type="match status" value="1"/>
</dbReference>
<dbReference type="InterPro" id="IPR004276">
    <property type="entry name" value="GlycoTrans_28_N"/>
</dbReference>
<dbReference type="PANTHER" id="PTHR48050">
    <property type="entry name" value="STEROL 3-BETA-GLUCOSYLTRANSFERASE"/>
    <property type="match status" value="1"/>
</dbReference>
<dbReference type="FunFam" id="3.40.50.2000:FF:000009">
    <property type="entry name" value="Sterol 3-beta-glucosyltransferase UGT80A2"/>
    <property type="match status" value="1"/>
</dbReference>
<evidence type="ECO:0000259" key="2">
    <source>
        <dbReference type="Pfam" id="PF06722"/>
    </source>
</evidence>
<organism evidence="3 4">
    <name type="scientific">Mycolicibacterium sarraceniae</name>
    <dbReference type="NCBI Taxonomy" id="1534348"/>
    <lineage>
        <taxon>Bacteria</taxon>
        <taxon>Bacillati</taxon>
        <taxon>Actinomycetota</taxon>
        <taxon>Actinomycetes</taxon>
        <taxon>Mycobacteriales</taxon>
        <taxon>Mycobacteriaceae</taxon>
        <taxon>Mycolicibacterium</taxon>
    </lineage>
</organism>
<feature type="domain" description="Erythromycin biosynthesis protein CIII-like C-terminal" evidence="2">
    <location>
        <begin position="301"/>
        <end position="383"/>
    </location>
</feature>
<gene>
    <name evidence="3" type="ORF">MSAR_29480</name>
</gene>
<accession>A0A7I7SS33</accession>
<dbReference type="Pfam" id="PF03033">
    <property type="entry name" value="Glyco_transf_28"/>
    <property type="match status" value="1"/>
</dbReference>
<evidence type="ECO:0000313" key="4">
    <source>
        <dbReference type="Proteomes" id="UP000466445"/>
    </source>
</evidence>
<dbReference type="GO" id="GO:0005975">
    <property type="term" value="P:carbohydrate metabolic process"/>
    <property type="evidence" value="ECO:0007669"/>
    <property type="project" value="InterPro"/>
</dbReference>
<dbReference type="GO" id="GO:0016758">
    <property type="term" value="F:hexosyltransferase activity"/>
    <property type="evidence" value="ECO:0007669"/>
    <property type="project" value="InterPro"/>
</dbReference>
<feature type="domain" description="Glycosyltransferase family 28 N-terminal" evidence="1">
    <location>
        <begin position="3"/>
        <end position="45"/>
    </location>
</feature>
<dbReference type="PANTHER" id="PTHR48050:SF13">
    <property type="entry name" value="STEROL 3-BETA-GLUCOSYLTRANSFERASE UGT80A2"/>
    <property type="match status" value="1"/>
</dbReference>
<dbReference type="RefSeq" id="WP_163698019.1">
    <property type="nucleotide sequence ID" value="NZ_AP022595.1"/>
</dbReference>
<evidence type="ECO:0000259" key="1">
    <source>
        <dbReference type="Pfam" id="PF03033"/>
    </source>
</evidence>
<dbReference type="GO" id="GO:0033072">
    <property type="term" value="P:vancomycin biosynthetic process"/>
    <property type="evidence" value="ECO:0007669"/>
    <property type="project" value="UniProtKB-ARBA"/>
</dbReference>
<dbReference type="EMBL" id="AP022595">
    <property type="protein sequence ID" value="BBY59812.1"/>
    <property type="molecule type" value="Genomic_DNA"/>
</dbReference>
<proteinExistence type="predicted"/>
<dbReference type="AlphaFoldDB" id="A0A7I7SS33"/>
<dbReference type="InterPro" id="IPR002213">
    <property type="entry name" value="UDP_glucos_trans"/>
</dbReference>
<keyword evidence="3" id="KW-0808">Transferase</keyword>
<evidence type="ECO:0000313" key="3">
    <source>
        <dbReference type="EMBL" id="BBY59812.1"/>
    </source>
</evidence>
<name>A0A7I7SS33_9MYCO</name>
<dbReference type="KEGG" id="msar:MSAR_29480"/>